<evidence type="ECO:0000256" key="6">
    <source>
        <dbReference type="PROSITE-ProRule" id="PRU00169"/>
    </source>
</evidence>
<dbReference type="InterPro" id="IPR039420">
    <property type="entry name" value="WalR-like"/>
</dbReference>
<dbReference type="GO" id="GO:0005829">
    <property type="term" value="C:cytosol"/>
    <property type="evidence" value="ECO:0007669"/>
    <property type="project" value="TreeGrafter"/>
</dbReference>
<dbReference type="SUPFAM" id="SSF46894">
    <property type="entry name" value="C-terminal effector domain of the bipartite response regulators"/>
    <property type="match status" value="1"/>
</dbReference>
<evidence type="ECO:0000259" key="8">
    <source>
        <dbReference type="PROSITE" id="PS50110"/>
    </source>
</evidence>
<dbReference type="Proteomes" id="UP000238811">
    <property type="component" value="Unassembled WGS sequence"/>
</dbReference>
<dbReference type="EMBL" id="NXGD01000001">
    <property type="protein sequence ID" value="PRN01627.1"/>
    <property type="molecule type" value="Genomic_DNA"/>
</dbReference>
<evidence type="ECO:0000256" key="2">
    <source>
        <dbReference type="ARBA" id="ARBA00023012"/>
    </source>
</evidence>
<dbReference type="PANTHER" id="PTHR48111:SF1">
    <property type="entry name" value="TWO-COMPONENT RESPONSE REGULATOR ORR33"/>
    <property type="match status" value="1"/>
</dbReference>
<dbReference type="Gene3D" id="1.10.10.10">
    <property type="entry name" value="Winged helix-like DNA-binding domain superfamily/Winged helix DNA-binding domain"/>
    <property type="match status" value="1"/>
</dbReference>
<dbReference type="InterPro" id="IPR001867">
    <property type="entry name" value="OmpR/PhoB-type_DNA-bd"/>
</dbReference>
<dbReference type="SMART" id="SM00862">
    <property type="entry name" value="Trans_reg_C"/>
    <property type="match status" value="1"/>
</dbReference>
<dbReference type="AlphaFoldDB" id="A0A1V9VBG3"/>
<feature type="domain" description="OmpR/PhoB-type" evidence="9">
    <location>
        <begin position="124"/>
        <end position="218"/>
    </location>
</feature>
<dbReference type="GO" id="GO:0000156">
    <property type="term" value="F:phosphorelay response regulator activity"/>
    <property type="evidence" value="ECO:0007669"/>
    <property type="project" value="TreeGrafter"/>
</dbReference>
<dbReference type="Gene3D" id="3.40.50.2300">
    <property type="match status" value="1"/>
</dbReference>
<dbReference type="InterPro" id="IPR001789">
    <property type="entry name" value="Sig_transdc_resp-reg_receiver"/>
</dbReference>
<dbReference type="SMART" id="SM00448">
    <property type="entry name" value="REC"/>
    <property type="match status" value="1"/>
</dbReference>
<keyword evidence="1 6" id="KW-0597">Phosphoprotein</keyword>
<dbReference type="GO" id="GO:0006355">
    <property type="term" value="P:regulation of DNA-templated transcription"/>
    <property type="evidence" value="ECO:0007669"/>
    <property type="project" value="InterPro"/>
</dbReference>
<dbReference type="EMBL" id="LNTC01000061">
    <property type="protein sequence ID" value="OQR41406.1"/>
    <property type="molecule type" value="Genomic_DNA"/>
</dbReference>
<accession>A0A1V9VBG3</accession>
<evidence type="ECO:0000256" key="1">
    <source>
        <dbReference type="ARBA" id="ARBA00022553"/>
    </source>
</evidence>
<sequence length="219" mass="25345">MKNLKVLIVEDEQKLANLIRNSIKELFFKVAIAKDGIDGIKKFKSFKPDIVISDISMPNLSGLEMCKIIKSNNQTPIIILSAYSQKEMLLEAIDLGISKYFIKPFDIESFIEYLKELSNKINKEKDYTLKGGFVFVKNSCSLYKDSELINLTKREKEFINLLIENKNLLVKMETIKENLWELENISDERVRTFIKRLRAKTSKDLIENVSSQGYMITSN</sequence>
<evidence type="ECO:0000313" key="10">
    <source>
        <dbReference type="EMBL" id="OQR41406.1"/>
    </source>
</evidence>
<gene>
    <name evidence="10" type="ORF">AS859_05845</name>
    <name evidence="11" type="ORF">CJ668_01210</name>
</gene>
<evidence type="ECO:0000256" key="5">
    <source>
        <dbReference type="ARBA" id="ARBA00023163"/>
    </source>
</evidence>
<reference evidence="10 12" key="1">
    <citation type="submission" date="2017-04" db="EMBL/GenBank/DDBJ databases">
        <title>Accumulation and expression of multiple antibiotic resistance genes in Arcobacter cryaerophilus that thrives in sewage.</title>
        <authorList>
            <person name="Millar J.A."/>
            <person name="Raghavan R."/>
        </authorList>
    </citation>
    <scope>NUCLEOTIDE SEQUENCE [LARGE SCALE GENOMIC DNA]</scope>
    <source>
        <strain evidence="10 12">AZT-1</strain>
    </source>
</reference>
<feature type="DNA-binding region" description="OmpR/PhoB-type" evidence="7">
    <location>
        <begin position="124"/>
        <end position="218"/>
    </location>
</feature>
<comment type="caution">
    <text evidence="10">The sequence shown here is derived from an EMBL/GenBank/DDBJ whole genome shotgun (WGS) entry which is preliminary data.</text>
</comment>
<dbReference type="InterPro" id="IPR011006">
    <property type="entry name" value="CheY-like_superfamily"/>
</dbReference>
<dbReference type="PROSITE" id="PS50110">
    <property type="entry name" value="RESPONSE_REGULATORY"/>
    <property type="match status" value="1"/>
</dbReference>
<evidence type="ECO:0000256" key="4">
    <source>
        <dbReference type="ARBA" id="ARBA00023125"/>
    </source>
</evidence>
<proteinExistence type="predicted"/>
<keyword evidence="3" id="KW-0805">Transcription regulation</keyword>
<dbReference type="Pfam" id="PF00072">
    <property type="entry name" value="Response_reg"/>
    <property type="match status" value="1"/>
</dbReference>
<dbReference type="InterPro" id="IPR036388">
    <property type="entry name" value="WH-like_DNA-bd_sf"/>
</dbReference>
<protein>
    <submittedName>
        <fullName evidence="10">DNA-binding response regulator</fullName>
    </submittedName>
</protein>
<dbReference type="CDD" id="cd17536">
    <property type="entry name" value="REC_YesN-like"/>
    <property type="match status" value="1"/>
</dbReference>
<dbReference type="GO" id="GO:0032993">
    <property type="term" value="C:protein-DNA complex"/>
    <property type="evidence" value="ECO:0007669"/>
    <property type="project" value="TreeGrafter"/>
</dbReference>
<keyword evidence="5" id="KW-0804">Transcription</keyword>
<evidence type="ECO:0000256" key="3">
    <source>
        <dbReference type="ARBA" id="ARBA00023015"/>
    </source>
</evidence>
<dbReference type="Pfam" id="PF00486">
    <property type="entry name" value="Trans_reg_C"/>
    <property type="match status" value="1"/>
</dbReference>
<dbReference type="InterPro" id="IPR016032">
    <property type="entry name" value="Sig_transdc_resp-reg_C-effctor"/>
</dbReference>
<evidence type="ECO:0000313" key="13">
    <source>
        <dbReference type="Proteomes" id="UP000238811"/>
    </source>
</evidence>
<keyword evidence="2" id="KW-0902">Two-component regulatory system</keyword>
<dbReference type="Proteomes" id="UP000192599">
    <property type="component" value="Unassembled WGS sequence"/>
</dbReference>
<dbReference type="RefSeq" id="WP_066405531.1">
    <property type="nucleotide sequence ID" value="NZ_CP060694.1"/>
</dbReference>
<evidence type="ECO:0000256" key="7">
    <source>
        <dbReference type="PROSITE-ProRule" id="PRU01091"/>
    </source>
</evidence>
<evidence type="ECO:0000313" key="12">
    <source>
        <dbReference type="Proteomes" id="UP000192599"/>
    </source>
</evidence>
<feature type="domain" description="Response regulatory" evidence="8">
    <location>
        <begin position="5"/>
        <end position="118"/>
    </location>
</feature>
<feature type="modified residue" description="4-aspartylphosphate" evidence="6">
    <location>
        <position position="54"/>
    </location>
</feature>
<dbReference type="SUPFAM" id="SSF52172">
    <property type="entry name" value="CheY-like"/>
    <property type="match status" value="1"/>
</dbReference>
<dbReference type="GO" id="GO:0000976">
    <property type="term" value="F:transcription cis-regulatory region binding"/>
    <property type="evidence" value="ECO:0007669"/>
    <property type="project" value="TreeGrafter"/>
</dbReference>
<keyword evidence="4 7" id="KW-0238">DNA-binding</keyword>
<organism evidence="10 12">
    <name type="scientific">Aliarcobacter cryaerophilus</name>
    <dbReference type="NCBI Taxonomy" id="28198"/>
    <lineage>
        <taxon>Bacteria</taxon>
        <taxon>Pseudomonadati</taxon>
        <taxon>Campylobacterota</taxon>
        <taxon>Epsilonproteobacteria</taxon>
        <taxon>Campylobacterales</taxon>
        <taxon>Arcobacteraceae</taxon>
        <taxon>Aliarcobacter</taxon>
    </lineage>
</organism>
<dbReference type="PROSITE" id="PS51755">
    <property type="entry name" value="OMPR_PHOB"/>
    <property type="match status" value="1"/>
</dbReference>
<name>A0A1V9VBG3_9BACT</name>
<evidence type="ECO:0000259" key="9">
    <source>
        <dbReference type="PROSITE" id="PS51755"/>
    </source>
</evidence>
<dbReference type="PANTHER" id="PTHR48111">
    <property type="entry name" value="REGULATOR OF RPOS"/>
    <property type="match status" value="1"/>
</dbReference>
<evidence type="ECO:0000313" key="11">
    <source>
        <dbReference type="EMBL" id="PRN01627.1"/>
    </source>
</evidence>
<reference evidence="11 13" key="2">
    <citation type="submission" date="2017-09" db="EMBL/GenBank/DDBJ databases">
        <title>Reassesment of A. cryaerophilus.</title>
        <authorList>
            <person name="Perez-Cataluna A."/>
            <person name="Collado L."/>
            <person name="Salgado O."/>
            <person name="Lefinanco V."/>
            <person name="Figueras M.J."/>
        </authorList>
    </citation>
    <scope>NUCLEOTIDE SEQUENCE [LARGE SCALE GENOMIC DNA]</scope>
    <source>
        <strain evidence="11 13">LMG 10229</strain>
    </source>
</reference>